<gene>
    <name evidence="2" type="primary">PGBD4</name>
    <name evidence="2" type="ORF">TNCT_54641</name>
</gene>
<dbReference type="AlphaFoldDB" id="A0A8X6H7W9"/>
<name>A0A8X6H7W9_TRICU</name>
<comment type="caution">
    <text evidence="2">The sequence shown here is derived from an EMBL/GenBank/DDBJ whole genome shotgun (WGS) entry which is preliminary data.</text>
</comment>
<dbReference type="InterPro" id="IPR029526">
    <property type="entry name" value="PGBD"/>
</dbReference>
<dbReference type="Proteomes" id="UP000887116">
    <property type="component" value="Unassembled WGS sequence"/>
</dbReference>
<protein>
    <submittedName>
        <fullName evidence="2">PiggyBac transposable element-derived protein 4</fullName>
    </submittedName>
</protein>
<evidence type="ECO:0000259" key="1">
    <source>
        <dbReference type="Pfam" id="PF13843"/>
    </source>
</evidence>
<accession>A0A8X6H7W9</accession>
<dbReference type="PANTHER" id="PTHR46599:SF6">
    <property type="entry name" value="DUAL SPECIFICITY PHOSPHATASE 26"/>
    <property type="match status" value="1"/>
</dbReference>
<reference evidence="2" key="1">
    <citation type="submission" date="2020-07" db="EMBL/GenBank/DDBJ databases">
        <title>Multicomponent nature underlies the extraordinary mechanical properties of spider dragline silk.</title>
        <authorList>
            <person name="Kono N."/>
            <person name="Nakamura H."/>
            <person name="Mori M."/>
            <person name="Yoshida Y."/>
            <person name="Ohtoshi R."/>
            <person name="Malay A.D."/>
            <person name="Moran D.A.P."/>
            <person name="Tomita M."/>
            <person name="Numata K."/>
            <person name="Arakawa K."/>
        </authorList>
    </citation>
    <scope>NUCLEOTIDE SEQUENCE</scope>
</reference>
<feature type="domain" description="PiggyBac transposable element-derived protein" evidence="1">
    <location>
        <begin position="3"/>
        <end position="99"/>
    </location>
</feature>
<sequence>MLNKPNKFGIKLWIASDVSSKYVLNGFPYLGKDEQRPSSMLLSEHVILKLVEPYTSCGRNITTDNFFSSMSISLATKLLAKKQLTLELLEETKENYPNKRKIACLGSHLCYINQELCSYNI</sequence>
<evidence type="ECO:0000313" key="2">
    <source>
        <dbReference type="EMBL" id="GFQ81504.1"/>
    </source>
</evidence>
<dbReference type="Pfam" id="PF13843">
    <property type="entry name" value="DDE_Tnp_1_7"/>
    <property type="match status" value="1"/>
</dbReference>
<dbReference type="EMBL" id="BMAO01012445">
    <property type="protein sequence ID" value="GFQ81504.1"/>
    <property type="molecule type" value="Genomic_DNA"/>
</dbReference>
<dbReference type="PANTHER" id="PTHR46599">
    <property type="entry name" value="PIGGYBAC TRANSPOSABLE ELEMENT-DERIVED PROTEIN 4"/>
    <property type="match status" value="1"/>
</dbReference>
<organism evidence="2 3">
    <name type="scientific">Trichonephila clavata</name>
    <name type="common">Joro spider</name>
    <name type="synonym">Nephila clavata</name>
    <dbReference type="NCBI Taxonomy" id="2740835"/>
    <lineage>
        <taxon>Eukaryota</taxon>
        <taxon>Metazoa</taxon>
        <taxon>Ecdysozoa</taxon>
        <taxon>Arthropoda</taxon>
        <taxon>Chelicerata</taxon>
        <taxon>Arachnida</taxon>
        <taxon>Araneae</taxon>
        <taxon>Araneomorphae</taxon>
        <taxon>Entelegynae</taxon>
        <taxon>Araneoidea</taxon>
        <taxon>Nephilidae</taxon>
        <taxon>Trichonephila</taxon>
    </lineage>
</organism>
<keyword evidence="3" id="KW-1185">Reference proteome</keyword>
<evidence type="ECO:0000313" key="3">
    <source>
        <dbReference type="Proteomes" id="UP000887116"/>
    </source>
</evidence>
<proteinExistence type="predicted"/>
<dbReference type="OrthoDB" id="8123139at2759"/>